<sequence length="69" mass="8136">EQDHSGCRRLWTKFKWCDLSSFSFFWLISLSPLARQRDSRSAQWILGFLESQGAWIRGVAGMSVLERNW</sequence>
<protein>
    <submittedName>
        <fullName evidence="1">Uncharacterized protein</fullName>
    </submittedName>
</protein>
<dbReference type="OrthoDB" id="274660at2759"/>
<gene>
    <name evidence="1" type="ORF">DNTS_014917</name>
</gene>
<reference evidence="1 2" key="1">
    <citation type="journal article" date="2019" name="Sci. Data">
        <title>Hybrid genome assembly and annotation of Danionella translucida.</title>
        <authorList>
            <person name="Kadobianskyi M."/>
            <person name="Schulze L."/>
            <person name="Schuelke M."/>
            <person name="Judkewitz B."/>
        </authorList>
    </citation>
    <scope>NUCLEOTIDE SEQUENCE [LARGE SCALE GENOMIC DNA]</scope>
    <source>
        <strain evidence="1 2">Bolton</strain>
    </source>
</reference>
<organism evidence="1 2">
    <name type="scientific">Danionella cerebrum</name>
    <dbReference type="NCBI Taxonomy" id="2873325"/>
    <lineage>
        <taxon>Eukaryota</taxon>
        <taxon>Metazoa</taxon>
        <taxon>Chordata</taxon>
        <taxon>Craniata</taxon>
        <taxon>Vertebrata</taxon>
        <taxon>Euteleostomi</taxon>
        <taxon>Actinopterygii</taxon>
        <taxon>Neopterygii</taxon>
        <taxon>Teleostei</taxon>
        <taxon>Ostariophysi</taxon>
        <taxon>Cypriniformes</taxon>
        <taxon>Danionidae</taxon>
        <taxon>Danioninae</taxon>
        <taxon>Danionella</taxon>
    </lineage>
</organism>
<dbReference type="Proteomes" id="UP000316079">
    <property type="component" value="Unassembled WGS sequence"/>
</dbReference>
<dbReference type="EMBL" id="SRMA01027449">
    <property type="protein sequence ID" value="TRY53756.1"/>
    <property type="molecule type" value="Genomic_DNA"/>
</dbReference>
<feature type="non-terminal residue" evidence="1">
    <location>
        <position position="1"/>
    </location>
</feature>
<accession>A0A553MKP6</accession>
<comment type="caution">
    <text evidence="1">The sequence shown here is derived from an EMBL/GenBank/DDBJ whole genome shotgun (WGS) entry which is preliminary data.</text>
</comment>
<keyword evidence="2" id="KW-1185">Reference proteome</keyword>
<name>A0A553MKP6_9TELE</name>
<evidence type="ECO:0000313" key="1">
    <source>
        <dbReference type="EMBL" id="TRY53756.1"/>
    </source>
</evidence>
<evidence type="ECO:0000313" key="2">
    <source>
        <dbReference type="Proteomes" id="UP000316079"/>
    </source>
</evidence>
<dbReference type="AlphaFoldDB" id="A0A553MKP6"/>
<proteinExistence type="predicted"/>